<reference evidence="1 2" key="1">
    <citation type="submission" date="2016-05" db="EMBL/GenBank/DDBJ databases">
        <title>Genome sequencing of Acetobacter pasteurianus strain SRCM100623.</title>
        <authorList>
            <person name="Song Y.R."/>
        </authorList>
    </citation>
    <scope>NUCLEOTIDE SEQUENCE [LARGE SCALE GENOMIC DNA]</scope>
    <source>
        <strain evidence="1 2">SRCM100623</strain>
    </source>
</reference>
<gene>
    <name evidence="1" type="ORF">SRCM100623_02813</name>
</gene>
<evidence type="ECO:0000313" key="1">
    <source>
        <dbReference type="EMBL" id="OAZ61310.1"/>
    </source>
</evidence>
<comment type="caution">
    <text evidence="1">The sequence shown here is derived from an EMBL/GenBank/DDBJ whole genome shotgun (WGS) entry which is preliminary data.</text>
</comment>
<dbReference type="RefSeq" id="WP_064776481.1">
    <property type="nucleotide sequence ID" value="NZ_LYUD01000156.1"/>
</dbReference>
<name>A0A1A0CF57_ACEPA</name>
<organism evidence="1 2">
    <name type="scientific">Acetobacter pasteurianus</name>
    <name type="common">Acetobacter turbidans</name>
    <dbReference type="NCBI Taxonomy" id="438"/>
    <lineage>
        <taxon>Bacteria</taxon>
        <taxon>Pseudomonadati</taxon>
        <taxon>Pseudomonadota</taxon>
        <taxon>Alphaproteobacteria</taxon>
        <taxon>Acetobacterales</taxon>
        <taxon>Acetobacteraceae</taxon>
        <taxon>Acetobacter</taxon>
    </lineage>
</organism>
<dbReference type="Proteomes" id="UP000093796">
    <property type="component" value="Unassembled WGS sequence"/>
</dbReference>
<dbReference type="EMBL" id="LYUD01000156">
    <property type="protein sequence ID" value="OAZ61310.1"/>
    <property type="molecule type" value="Genomic_DNA"/>
</dbReference>
<proteinExistence type="predicted"/>
<evidence type="ECO:0000313" key="2">
    <source>
        <dbReference type="Proteomes" id="UP000093796"/>
    </source>
</evidence>
<dbReference type="AlphaFoldDB" id="A0A1A0CF57"/>
<sequence length="144" mass="15380">MARLSSFTRNATAIADGTPVTVGVTDQFTIVTKGMTADYADRLWALRRAAAIKYNAGLSATDVPVNENNLPPSMDDACQAQALSEKCLIDVQDLENDDGTPIDIATFKEMITHRENRALLALALQAAASVGRATKEQIQAAEGN</sequence>
<dbReference type="PATRIC" id="fig|438.15.peg.3106"/>
<accession>A0A1A0CF57</accession>
<dbReference type="OrthoDB" id="7278448at2"/>
<protein>
    <submittedName>
        <fullName evidence="1">Uncharacterized protein</fullName>
    </submittedName>
</protein>